<comment type="caution">
    <text evidence="2">The sequence shown here is derived from an EMBL/GenBank/DDBJ whole genome shotgun (WGS) entry which is preliminary data.</text>
</comment>
<keyword evidence="1" id="KW-1133">Transmembrane helix</keyword>
<reference evidence="2 3" key="1">
    <citation type="journal article" date="2014" name="PLoS Genet.">
        <title>Phylogenetically driven sequencing of extremely halophilic archaea reveals strategies for static and dynamic osmo-response.</title>
        <authorList>
            <person name="Becker E.A."/>
            <person name="Seitzer P.M."/>
            <person name="Tritt A."/>
            <person name="Larsen D."/>
            <person name="Krusor M."/>
            <person name="Yao A.I."/>
            <person name="Wu D."/>
            <person name="Madern D."/>
            <person name="Eisen J.A."/>
            <person name="Darling A.E."/>
            <person name="Facciotti M.T."/>
        </authorList>
    </citation>
    <scope>NUCLEOTIDE SEQUENCE [LARGE SCALE GENOMIC DNA]</scope>
    <source>
        <strain evidence="2 3">JCM 13552</strain>
    </source>
</reference>
<name>M0NEP9_9EURY</name>
<keyword evidence="3" id="KW-1185">Reference proteome</keyword>
<keyword evidence="1" id="KW-0472">Membrane</keyword>
<protein>
    <submittedName>
        <fullName evidence="2">Uncharacterized protein</fullName>
    </submittedName>
</protein>
<evidence type="ECO:0000313" key="2">
    <source>
        <dbReference type="EMBL" id="EMA56336.1"/>
    </source>
</evidence>
<feature type="transmembrane region" description="Helical" evidence="1">
    <location>
        <begin position="150"/>
        <end position="173"/>
    </location>
</feature>
<accession>M0NEP9</accession>
<sequence>MITEGLLLVPLYVFFFALAAILYLLGAFILGVLGAVLTLPVLYYSGYGLVPPSYTPASTDTRVGSAAIVQLALGGVFGAASLVVVFFVDQTIPFRLQYQFARVSSRLETVPALAFGIAVVLAVWLGYLFYHRGKYTHNAHNHSKSALLASIRATTVFGICFLGVAILSTFTLYL</sequence>
<gene>
    <name evidence="2" type="ORF">C451_02874</name>
</gene>
<feature type="transmembrane region" description="Helical" evidence="1">
    <location>
        <begin position="63"/>
        <end position="88"/>
    </location>
</feature>
<dbReference type="Proteomes" id="UP000011680">
    <property type="component" value="Unassembled WGS sequence"/>
</dbReference>
<dbReference type="RefSeq" id="WP_007737463.1">
    <property type="nucleotide sequence ID" value="NZ_AOMF01000064.1"/>
</dbReference>
<evidence type="ECO:0000256" key="1">
    <source>
        <dbReference type="SAM" id="Phobius"/>
    </source>
</evidence>
<proteinExistence type="predicted"/>
<dbReference type="EMBL" id="AOMF01000064">
    <property type="protein sequence ID" value="EMA56336.1"/>
    <property type="molecule type" value="Genomic_DNA"/>
</dbReference>
<feature type="transmembrane region" description="Helical" evidence="1">
    <location>
        <begin position="12"/>
        <end position="43"/>
    </location>
</feature>
<dbReference type="AlphaFoldDB" id="M0NEP9"/>
<keyword evidence="1" id="KW-0812">Transmembrane</keyword>
<organism evidence="2 3">
    <name type="scientific">Halococcus thailandensis JCM 13552</name>
    <dbReference type="NCBI Taxonomy" id="1227457"/>
    <lineage>
        <taxon>Archaea</taxon>
        <taxon>Methanobacteriati</taxon>
        <taxon>Methanobacteriota</taxon>
        <taxon>Stenosarchaea group</taxon>
        <taxon>Halobacteria</taxon>
        <taxon>Halobacteriales</taxon>
        <taxon>Halococcaceae</taxon>
        <taxon>Halococcus</taxon>
    </lineage>
</organism>
<feature type="transmembrane region" description="Helical" evidence="1">
    <location>
        <begin position="109"/>
        <end position="130"/>
    </location>
</feature>
<evidence type="ECO:0000313" key="3">
    <source>
        <dbReference type="Proteomes" id="UP000011680"/>
    </source>
</evidence>